<dbReference type="EMBL" id="GG662725">
    <property type="protein sequence ID" value="EAR93409.2"/>
    <property type="molecule type" value="Genomic_DNA"/>
</dbReference>
<proteinExistence type="predicted"/>
<gene>
    <name evidence="1" type="ORF">TTHERM_00830500</name>
</gene>
<organism evidence="1 2">
    <name type="scientific">Tetrahymena thermophila (strain SB210)</name>
    <dbReference type="NCBI Taxonomy" id="312017"/>
    <lineage>
        <taxon>Eukaryota</taxon>
        <taxon>Sar</taxon>
        <taxon>Alveolata</taxon>
        <taxon>Ciliophora</taxon>
        <taxon>Intramacronucleata</taxon>
        <taxon>Oligohymenophorea</taxon>
        <taxon>Hymenostomatida</taxon>
        <taxon>Tetrahymenina</taxon>
        <taxon>Tetrahymenidae</taxon>
        <taxon>Tetrahymena</taxon>
    </lineage>
</organism>
<dbReference type="GeneID" id="7830162"/>
<dbReference type="AlphaFoldDB" id="Q23A71"/>
<dbReference type="RefSeq" id="XP_001013654.2">
    <property type="nucleotide sequence ID" value="XM_001013654.2"/>
</dbReference>
<dbReference type="Proteomes" id="UP000009168">
    <property type="component" value="Unassembled WGS sequence"/>
</dbReference>
<dbReference type="InParanoid" id="Q23A71"/>
<reference evidence="2" key="1">
    <citation type="journal article" date="2006" name="PLoS Biol.">
        <title>Macronuclear genome sequence of the ciliate Tetrahymena thermophila, a model eukaryote.</title>
        <authorList>
            <person name="Eisen J.A."/>
            <person name="Coyne R.S."/>
            <person name="Wu M."/>
            <person name="Wu D."/>
            <person name="Thiagarajan M."/>
            <person name="Wortman J.R."/>
            <person name="Badger J.H."/>
            <person name="Ren Q."/>
            <person name="Amedeo P."/>
            <person name="Jones K.M."/>
            <person name="Tallon L.J."/>
            <person name="Delcher A.L."/>
            <person name="Salzberg S.L."/>
            <person name="Silva J.C."/>
            <person name="Haas B.J."/>
            <person name="Majoros W.H."/>
            <person name="Farzad M."/>
            <person name="Carlton J.M."/>
            <person name="Smith R.K. Jr."/>
            <person name="Garg J."/>
            <person name="Pearlman R.E."/>
            <person name="Karrer K.M."/>
            <person name="Sun L."/>
            <person name="Manning G."/>
            <person name="Elde N.C."/>
            <person name="Turkewitz A.P."/>
            <person name="Asai D.J."/>
            <person name="Wilkes D.E."/>
            <person name="Wang Y."/>
            <person name="Cai H."/>
            <person name="Collins K."/>
            <person name="Stewart B.A."/>
            <person name="Lee S.R."/>
            <person name="Wilamowska K."/>
            <person name="Weinberg Z."/>
            <person name="Ruzzo W.L."/>
            <person name="Wloga D."/>
            <person name="Gaertig J."/>
            <person name="Frankel J."/>
            <person name="Tsao C.-C."/>
            <person name="Gorovsky M.A."/>
            <person name="Keeling P.J."/>
            <person name="Waller R.F."/>
            <person name="Patron N.J."/>
            <person name="Cherry J.M."/>
            <person name="Stover N.A."/>
            <person name="Krieger C.J."/>
            <person name="del Toro C."/>
            <person name="Ryder H.F."/>
            <person name="Williamson S.C."/>
            <person name="Barbeau R.A."/>
            <person name="Hamilton E.P."/>
            <person name="Orias E."/>
        </authorList>
    </citation>
    <scope>NUCLEOTIDE SEQUENCE [LARGE SCALE GENOMIC DNA]</scope>
    <source>
        <strain evidence="2">SB210</strain>
    </source>
</reference>
<protein>
    <recommendedName>
        <fullName evidence="3">Zinc carboxypeptidase family protein</fullName>
    </recommendedName>
</protein>
<name>Q23A71_TETTS</name>
<keyword evidence="2" id="KW-1185">Reference proteome</keyword>
<evidence type="ECO:0000313" key="2">
    <source>
        <dbReference type="Proteomes" id="UP000009168"/>
    </source>
</evidence>
<dbReference type="KEGG" id="tet:TTHERM_00830500"/>
<accession>Q23A71</accession>
<evidence type="ECO:0008006" key="3">
    <source>
        <dbReference type="Google" id="ProtNLM"/>
    </source>
</evidence>
<evidence type="ECO:0000313" key="1">
    <source>
        <dbReference type="EMBL" id="EAR93409.2"/>
    </source>
</evidence>
<sequence>MRYLIETYPFSKNINTDEMFSEEQSFNILRSLETNYIKEFVKIVKKKQNLNENGQNFDNSQTYRVQQKILESFIFEKPELENTLKQFPIFDLLLLLKEKSILNELQFQKSNLNDGNQRIEIVKNMNNQFEISLNETNYQGSYKGKDTNCISQILERDKKYIFRIQFEKRNDPNYFMIGLMKNENFNRDYGYNDKMSYYLGLENNKMKYNGGQGIEKFVKGDRKQLLDENSTLELRVWLEGKQVEVLNYPDYSYKVEIQDEYKQNLSQKDLCLYFYLYGHQDKYILKEALIVEQF</sequence>
<dbReference type="HOGENOM" id="CLU_1117662_0_0_1"/>